<dbReference type="AlphaFoldDB" id="M2MJF6"/>
<evidence type="ECO:0000313" key="2">
    <source>
        <dbReference type="Proteomes" id="UP000011761"/>
    </source>
</evidence>
<dbReference type="RefSeq" id="XP_007681746.1">
    <property type="nucleotide sequence ID" value="XM_007683556.1"/>
</dbReference>
<protein>
    <submittedName>
        <fullName evidence="1">Uncharacterized protein</fullName>
    </submittedName>
</protein>
<reference evidence="1 2" key="1">
    <citation type="journal article" date="2012" name="PLoS Pathog.">
        <title>Diverse lifestyles and strategies of plant pathogenesis encoded in the genomes of eighteen Dothideomycetes fungi.</title>
        <authorList>
            <person name="Ohm R.A."/>
            <person name="Feau N."/>
            <person name="Henrissat B."/>
            <person name="Schoch C.L."/>
            <person name="Horwitz B.A."/>
            <person name="Barry K.W."/>
            <person name="Condon B.J."/>
            <person name="Copeland A.C."/>
            <person name="Dhillon B."/>
            <person name="Glaser F."/>
            <person name="Hesse C.N."/>
            <person name="Kosti I."/>
            <person name="LaButti K."/>
            <person name="Lindquist E.A."/>
            <person name="Lucas S."/>
            <person name="Salamov A.A."/>
            <person name="Bradshaw R.E."/>
            <person name="Ciuffetti L."/>
            <person name="Hamelin R.C."/>
            <person name="Kema G.H.J."/>
            <person name="Lawrence C."/>
            <person name="Scott J.A."/>
            <person name="Spatafora J.W."/>
            <person name="Turgeon B.G."/>
            <person name="de Wit P.J.G.M."/>
            <person name="Zhong S."/>
            <person name="Goodwin S.B."/>
            <person name="Grigoriev I.V."/>
        </authorList>
    </citation>
    <scope>NUCLEOTIDE SEQUENCE [LARGE SCALE GENOMIC DNA]</scope>
    <source>
        <strain evidence="1 2">UAMH 10762</strain>
    </source>
</reference>
<proteinExistence type="predicted"/>
<name>M2MJF6_BAUPA</name>
<accession>M2MJF6</accession>
<sequence length="97" mass="11733">MEGTSVARHQLSRFIVHIVRQGDWKQSKLSTEHLRFNYNTYHRAVYDASLVWRAAPHRAQFPHTVMYIHTHIYPVTFPQRPSRKLSDAVIRRWLYRF</sequence>
<dbReference type="EMBL" id="KB445564">
    <property type="protein sequence ID" value="EMC91418.1"/>
    <property type="molecule type" value="Genomic_DNA"/>
</dbReference>
<dbReference type="HOGENOM" id="CLU_2346361_0_0_1"/>
<dbReference type="KEGG" id="bcom:BAUCODRAFT_326963"/>
<evidence type="ECO:0000313" key="1">
    <source>
        <dbReference type="EMBL" id="EMC91418.1"/>
    </source>
</evidence>
<organism evidence="1 2">
    <name type="scientific">Baudoinia panamericana (strain UAMH 10762)</name>
    <name type="common">Angels' share fungus</name>
    <name type="synonym">Baudoinia compniacensis (strain UAMH 10762)</name>
    <dbReference type="NCBI Taxonomy" id="717646"/>
    <lineage>
        <taxon>Eukaryota</taxon>
        <taxon>Fungi</taxon>
        <taxon>Dikarya</taxon>
        <taxon>Ascomycota</taxon>
        <taxon>Pezizomycotina</taxon>
        <taxon>Dothideomycetes</taxon>
        <taxon>Dothideomycetidae</taxon>
        <taxon>Mycosphaerellales</taxon>
        <taxon>Teratosphaeriaceae</taxon>
        <taxon>Baudoinia</taxon>
    </lineage>
</organism>
<dbReference type="Proteomes" id="UP000011761">
    <property type="component" value="Unassembled WGS sequence"/>
</dbReference>
<keyword evidence="2" id="KW-1185">Reference proteome</keyword>
<gene>
    <name evidence="1" type="ORF">BAUCODRAFT_326963</name>
</gene>
<dbReference type="GeneID" id="19111844"/>